<dbReference type="GO" id="GO:0003735">
    <property type="term" value="F:structural constituent of ribosome"/>
    <property type="evidence" value="ECO:0007669"/>
    <property type="project" value="InterPro"/>
</dbReference>
<dbReference type="InterPro" id="IPR036791">
    <property type="entry name" value="Ribosomal_bL9_C_sf"/>
</dbReference>
<dbReference type="KEGG" id="kct:CDEE_0645"/>
<dbReference type="GO" id="GO:0005840">
    <property type="term" value="C:ribosome"/>
    <property type="evidence" value="ECO:0007669"/>
    <property type="project" value="UniProtKB-KW"/>
</dbReference>
<dbReference type="GO" id="GO:0006412">
    <property type="term" value="P:translation"/>
    <property type="evidence" value="ECO:0007669"/>
    <property type="project" value="UniProtKB-UniRule"/>
</dbReference>
<dbReference type="STRING" id="1208918.CDEE_0645"/>
<evidence type="ECO:0000256" key="3">
    <source>
        <dbReference type="ARBA" id="ARBA00022884"/>
    </source>
</evidence>
<proteinExistence type="inferred from homology"/>
<evidence type="ECO:0000256" key="5">
    <source>
        <dbReference type="ARBA" id="ARBA00023274"/>
    </source>
</evidence>
<evidence type="ECO:0000313" key="9">
    <source>
        <dbReference type="EMBL" id="AGF47659.1"/>
    </source>
</evidence>
<dbReference type="AlphaFoldDB" id="M1LWR9"/>
<keyword evidence="5 7" id="KW-0687">Ribonucleoprotein</keyword>
<dbReference type="EMBL" id="CP003804">
    <property type="protein sequence ID" value="AGF47659.1"/>
    <property type="molecule type" value="Genomic_DNA"/>
</dbReference>
<dbReference type="Gene3D" id="3.10.430.100">
    <property type="entry name" value="Ribosomal protein L9, C-terminal domain"/>
    <property type="match status" value="1"/>
</dbReference>
<dbReference type="GO" id="GO:0019843">
    <property type="term" value="F:rRNA binding"/>
    <property type="evidence" value="ECO:0007669"/>
    <property type="project" value="UniProtKB-UniRule"/>
</dbReference>
<keyword evidence="3 7" id="KW-0694">RNA-binding</keyword>
<dbReference type="PANTHER" id="PTHR21368">
    <property type="entry name" value="50S RIBOSOMAL PROTEIN L9"/>
    <property type="match status" value="1"/>
</dbReference>
<dbReference type="HOGENOM" id="CLU_078938_4_1_4"/>
<sequence length="150" mass="16839">MEIILLEKVSSLGNLGDVVRVKDGYARNYLIPKKIARRATKNAIKEFEDKRIELEQIQLDKFNTAMDISTKLSGFQLLIHQKSSVDGRLFGSVTNSDVSEHLKKSGFDINKSQINLSVEHIKTIGEFSAKIKLHPDVVSEITILVSKENS</sequence>
<name>M1LWR9_9PROT</name>
<evidence type="ECO:0000256" key="6">
    <source>
        <dbReference type="ARBA" id="ARBA00035292"/>
    </source>
</evidence>
<dbReference type="Proteomes" id="UP000011686">
    <property type="component" value="Chromosome"/>
</dbReference>
<dbReference type="NCBIfam" id="TIGR00158">
    <property type="entry name" value="L9"/>
    <property type="match status" value="1"/>
</dbReference>
<dbReference type="PROSITE" id="PS00651">
    <property type="entry name" value="RIBOSOMAL_L9"/>
    <property type="match status" value="1"/>
</dbReference>
<keyword evidence="10" id="KW-1185">Reference proteome</keyword>
<organism evidence="9 10">
    <name type="scientific">Candidatus Kinetoplastidibacterium crithidiae TCC036E</name>
    <dbReference type="NCBI Taxonomy" id="1208918"/>
    <lineage>
        <taxon>Bacteria</taxon>
        <taxon>Pseudomonadati</taxon>
        <taxon>Pseudomonadota</taxon>
        <taxon>Betaproteobacteria</taxon>
        <taxon>Candidatus Kinetoplastidibacterium</taxon>
    </lineage>
</organism>
<feature type="domain" description="Ribosomal protein L9" evidence="8">
    <location>
        <begin position="13"/>
        <end position="40"/>
    </location>
</feature>
<dbReference type="Gene3D" id="3.40.5.10">
    <property type="entry name" value="Ribosomal protein L9, N-terminal domain"/>
    <property type="match status" value="1"/>
</dbReference>
<evidence type="ECO:0000256" key="4">
    <source>
        <dbReference type="ARBA" id="ARBA00022980"/>
    </source>
</evidence>
<keyword evidence="4 7" id="KW-0689">Ribosomal protein</keyword>
<dbReference type="RefSeq" id="WP_015238504.1">
    <property type="nucleotide sequence ID" value="NC_020283.1"/>
</dbReference>
<dbReference type="InterPro" id="IPR020594">
    <property type="entry name" value="Ribosomal_bL9_bac/chp"/>
</dbReference>
<dbReference type="GO" id="GO:1990904">
    <property type="term" value="C:ribonucleoprotein complex"/>
    <property type="evidence" value="ECO:0007669"/>
    <property type="project" value="UniProtKB-KW"/>
</dbReference>
<dbReference type="InterPro" id="IPR000244">
    <property type="entry name" value="Ribosomal_bL9"/>
</dbReference>
<evidence type="ECO:0000256" key="1">
    <source>
        <dbReference type="ARBA" id="ARBA00010605"/>
    </source>
</evidence>
<dbReference type="SUPFAM" id="SSF55658">
    <property type="entry name" value="L9 N-domain-like"/>
    <property type="match status" value="1"/>
</dbReference>
<evidence type="ECO:0000259" key="8">
    <source>
        <dbReference type="PROSITE" id="PS00651"/>
    </source>
</evidence>
<keyword evidence="2 7" id="KW-0699">rRNA-binding</keyword>
<dbReference type="HAMAP" id="MF_00503">
    <property type="entry name" value="Ribosomal_bL9"/>
    <property type="match status" value="1"/>
</dbReference>
<dbReference type="InterPro" id="IPR020069">
    <property type="entry name" value="Ribosomal_bL9_C"/>
</dbReference>
<evidence type="ECO:0000313" key="10">
    <source>
        <dbReference type="Proteomes" id="UP000011686"/>
    </source>
</evidence>
<gene>
    <name evidence="7" type="primary">rplI</name>
    <name evidence="9" type="ORF">CDEE_0645</name>
</gene>
<dbReference type="InterPro" id="IPR036935">
    <property type="entry name" value="Ribosomal_bL9_N_sf"/>
</dbReference>
<dbReference type="InterPro" id="IPR020070">
    <property type="entry name" value="Ribosomal_bL9_N"/>
</dbReference>
<accession>M1LWR9</accession>
<protein>
    <recommendedName>
        <fullName evidence="6 7">Large ribosomal subunit protein bL9</fullName>
    </recommendedName>
</protein>
<comment type="function">
    <text evidence="7">Binds to the 23S rRNA.</text>
</comment>
<evidence type="ECO:0000256" key="7">
    <source>
        <dbReference type="HAMAP-Rule" id="MF_00503"/>
    </source>
</evidence>
<reference evidence="9 10" key="1">
    <citation type="journal article" date="2013" name="Genome Biol. Evol.">
        <title>Genome evolution and phylogenomic analysis of candidatus kinetoplastibacterium, the betaproteobacterial endosymbionts of strigomonas and angomonas.</title>
        <authorList>
            <person name="Alves J.M."/>
            <person name="Serrano M.G."/>
            <person name="Maia da Silva F."/>
            <person name="Voegtly L.J."/>
            <person name="Matveyev A.V."/>
            <person name="Teixeira M.M."/>
            <person name="Camargo E.P."/>
            <person name="Buck G.A."/>
        </authorList>
    </citation>
    <scope>NUCLEOTIDE SEQUENCE [LARGE SCALE GENOMIC DNA]</scope>
    <source>
        <strain evidence="9 10">TCC036E</strain>
    </source>
</reference>
<dbReference type="PATRIC" id="fig|1208918.3.peg.359"/>
<dbReference type="Pfam" id="PF01281">
    <property type="entry name" value="Ribosomal_L9_N"/>
    <property type="match status" value="1"/>
</dbReference>
<comment type="similarity">
    <text evidence="1 7">Belongs to the bacterial ribosomal protein bL9 family.</text>
</comment>
<dbReference type="Pfam" id="PF03948">
    <property type="entry name" value="Ribosomal_L9_C"/>
    <property type="match status" value="1"/>
</dbReference>
<dbReference type="eggNOG" id="COG0359">
    <property type="taxonomic scope" value="Bacteria"/>
</dbReference>
<dbReference type="InterPro" id="IPR009027">
    <property type="entry name" value="Ribosomal_bL9/RNase_H1_N"/>
</dbReference>
<dbReference type="SUPFAM" id="SSF55653">
    <property type="entry name" value="Ribosomal protein L9 C-domain"/>
    <property type="match status" value="1"/>
</dbReference>
<evidence type="ECO:0000256" key="2">
    <source>
        <dbReference type="ARBA" id="ARBA00022730"/>
    </source>
</evidence>